<dbReference type="GeneID" id="19152791"/>
<gene>
    <name evidence="2" type="ORF">COCCADRAFT_89572</name>
</gene>
<dbReference type="AlphaFoldDB" id="W6Y8G7"/>
<dbReference type="STRING" id="930089.W6Y8G7"/>
<dbReference type="EMBL" id="KI964568">
    <property type="protein sequence ID" value="EUC35922.1"/>
    <property type="molecule type" value="Genomic_DNA"/>
</dbReference>
<dbReference type="RefSeq" id="XP_007709801.1">
    <property type="nucleotide sequence ID" value="XM_007711611.1"/>
</dbReference>
<dbReference type="HOGENOM" id="CLU_052690_0_0_1"/>
<name>W6Y8G7_COCC2</name>
<feature type="coiled-coil region" evidence="1">
    <location>
        <begin position="279"/>
        <end position="306"/>
    </location>
</feature>
<proteinExistence type="predicted"/>
<sequence length="309" mass="34320">MLPPVDPAVLQRNPNFEVLYKDLCTRKLNSNGSTRETKKQRVHDEIRRALSAARTSLLTTQILIDTLSDLPSKAADLPPELHTLIDIATAQLRGQIPASDREILSADLEAFMTNSDIISESLSTQLSKTTSHLCKIADPLQPPPPQDLSARANALQTEATLTLPDELQTAHLNLTHSFTVLLATHSTLLTTAIKILEQTQQGALARHTRSSADLLHARSVLLGLQAKIHTYSHPPPAEFVHALRQFKKSQGSGEKALRDREALARQEIELYERAGEKGMRELARRKEWILAEVARVEEEVSKLEREGGR</sequence>
<reference evidence="2 3" key="1">
    <citation type="journal article" date="2013" name="PLoS Genet.">
        <title>Comparative genome structure, secondary metabolite, and effector coding capacity across Cochliobolus pathogens.</title>
        <authorList>
            <person name="Condon B.J."/>
            <person name="Leng Y."/>
            <person name="Wu D."/>
            <person name="Bushley K.E."/>
            <person name="Ohm R.A."/>
            <person name="Otillar R."/>
            <person name="Martin J."/>
            <person name="Schackwitz W."/>
            <person name="Grimwood J."/>
            <person name="MohdZainudin N."/>
            <person name="Xue C."/>
            <person name="Wang R."/>
            <person name="Manning V.A."/>
            <person name="Dhillon B."/>
            <person name="Tu Z.J."/>
            <person name="Steffenson B.J."/>
            <person name="Salamov A."/>
            <person name="Sun H."/>
            <person name="Lowry S."/>
            <person name="LaButti K."/>
            <person name="Han J."/>
            <person name="Copeland A."/>
            <person name="Lindquist E."/>
            <person name="Barry K."/>
            <person name="Schmutz J."/>
            <person name="Baker S.E."/>
            <person name="Ciuffetti L.M."/>
            <person name="Grigoriev I.V."/>
            <person name="Zhong S."/>
            <person name="Turgeon B.G."/>
        </authorList>
    </citation>
    <scope>NUCLEOTIDE SEQUENCE [LARGE SCALE GENOMIC DNA]</scope>
    <source>
        <strain evidence="2 3">26-R-13</strain>
    </source>
</reference>
<keyword evidence="3" id="KW-1185">Reference proteome</keyword>
<organism evidence="2 3">
    <name type="scientific">Cochliobolus carbonum (strain 26-R-13)</name>
    <name type="common">Maize leaf spot fungus</name>
    <name type="synonym">Bipolaris zeicola</name>
    <dbReference type="NCBI Taxonomy" id="930089"/>
    <lineage>
        <taxon>Eukaryota</taxon>
        <taxon>Fungi</taxon>
        <taxon>Dikarya</taxon>
        <taxon>Ascomycota</taxon>
        <taxon>Pezizomycotina</taxon>
        <taxon>Dothideomycetes</taxon>
        <taxon>Pleosporomycetidae</taxon>
        <taxon>Pleosporales</taxon>
        <taxon>Pleosporineae</taxon>
        <taxon>Pleosporaceae</taxon>
        <taxon>Bipolaris</taxon>
    </lineage>
</organism>
<evidence type="ECO:0000313" key="3">
    <source>
        <dbReference type="Proteomes" id="UP000053841"/>
    </source>
</evidence>
<dbReference type="eggNOG" id="ENOG502S7PS">
    <property type="taxonomic scope" value="Eukaryota"/>
</dbReference>
<evidence type="ECO:0000256" key="1">
    <source>
        <dbReference type="SAM" id="Coils"/>
    </source>
</evidence>
<dbReference type="OrthoDB" id="66964at2759"/>
<dbReference type="KEGG" id="bze:COCCADRAFT_89572"/>
<dbReference type="Proteomes" id="UP000053841">
    <property type="component" value="Unassembled WGS sequence"/>
</dbReference>
<accession>W6Y8G7</accession>
<evidence type="ECO:0000313" key="2">
    <source>
        <dbReference type="EMBL" id="EUC35922.1"/>
    </source>
</evidence>
<keyword evidence="1" id="KW-0175">Coiled coil</keyword>
<protein>
    <submittedName>
        <fullName evidence="2">Uncharacterized protein</fullName>
    </submittedName>
</protein>